<reference evidence="1" key="1">
    <citation type="journal article" date="2015" name="Nature">
        <title>Complex archaea that bridge the gap between prokaryotes and eukaryotes.</title>
        <authorList>
            <person name="Spang A."/>
            <person name="Saw J.H."/>
            <person name="Jorgensen S.L."/>
            <person name="Zaremba-Niedzwiedzka K."/>
            <person name="Martijn J."/>
            <person name="Lind A.E."/>
            <person name="van Eijk R."/>
            <person name="Schleper C."/>
            <person name="Guy L."/>
            <person name="Ettema T.J."/>
        </authorList>
    </citation>
    <scope>NUCLEOTIDE SEQUENCE</scope>
</reference>
<comment type="caution">
    <text evidence="1">The sequence shown here is derived from an EMBL/GenBank/DDBJ whole genome shotgun (WGS) entry which is preliminary data.</text>
</comment>
<gene>
    <name evidence="1" type="ORF">LCGC14_2918540</name>
</gene>
<protein>
    <submittedName>
        <fullName evidence="1">Uncharacterized protein</fullName>
    </submittedName>
</protein>
<evidence type="ECO:0000313" key="1">
    <source>
        <dbReference type="EMBL" id="KKK70984.1"/>
    </source>
</evidence>
<dbReference type="EMBL" id="LAZR01057938">
    <property type="protein sequence ID" value="KKK70984.1"/>
    <property type="molecule type" value="Genomic_DNA"/>
</dbReference>
<name>A0A0F8ZX36_9ZZZZ</name>
<accession>A0A0F8ZX36</accession>
<organism evidence="1">
    <name type="scientific">marine sediment metagenome</name>
    <dbReference type="NCBI Taxonomy" id="412755"/>
    <lineage>
        <taxon>unclassified sequences</taxon>
        <taxon>metagenomes</taxon>
        <taxon>ecological metagenomes</taxon>
    </lineage>
</organism>
<dbReference type="AlphaFoldDB" id="A0A0F8ZX36"/>
<proteinExistence type="predicted"/>
<sequence length="49" mass="5961">MEKSRLKQAFLEGFKISGEGWNGEYPCEGEKDETIWERIKEHFKKWKKK</sequence>